<sequence length="335" mass="37817">MPSMDYALYLLNTVKFNIAQLYHLFDEETFLEGLYEYYDPSSAQSSSIHQRLCQLITEIVHILMQIGIALRISLTQGLNWEVEKSTISPEQYLKFSTSMGAPVSIHDEDVTLSLPGPDYTLHKRRALSIHVRMSKLISTLLTKPFLPFDLECTYSCGFVLILISTFYSAYAGTEQKALEQDIHLSQRLLELMIERGSVTAKHRLAELSTLEELAILLESHHHQEQTHQRQQHARGLEQTQDEDIITTADSMLALANPSHGHPDPTSDHHHLQQQRQQQHSDLSSLSTTHDLFESIDNTLMGDLDLAPEGILEVAQLLEWSSNGNLVSGMSQSGEL</sequence>
<dbReference type="STRING" id="1441469.A0A225AUP3"/>
<dbReference type="OrthoDB" id="4222158at2759"/>
<keyword evidence="3" id="KW-1185">Reference proteome</keyword>
<comment type="caution">
    <text evidence="2">The sequence shown here is derived from an EMBL/GenBank/DDBJ whole genome shotgun (WGS) entry which is preliminary data.</text>
</comment>
<evidence type="ECO:0000313" key="3">
    <source>
        <dbReference type="Proteomes" id="UP000214365"/>
    </source>
</evidence>
<evidence type="ECO:0000256" key="1">
    <source>
        <dbReference type="SAM" id="MobiDB-lite"/>
    </source>
</evidence>
<reference evidence="2 3" key="1">
    <citation type="submission" date="2015-06" db="EMBL/GenBank/DDBJ databases">
        <title>Talaromyces atroroseus IBT 11181 draft genome.</title>
        <authorList>
            <person name="Rasmussen K.B."/>
            <person name="Rasmussen S."/>
            <person name="Petersen B."/>
            <person name="Sicheritz-Ponten T."/>
            <person name="Mortensen U.H."/>
            <person name="Thrane U."/>
        </authorList>
    </citation>
    <scope>NUCLEOTIDE SEQUENCE [LARGE SCALE GENOMIC DNA]</scope>
    <source>
        <strain evidence="2 3">IBT 11181</strain>
    </source>
</reference>
<dbReference type="AlphaFoldDB" id="A0A225AUP3"/>
<feature type="region of interest" description="Disordered" evidence="1">
    <location>
        <begin position="254"/>
        <end position="285"/>
    </location>
</feature>
<accession>A0A225AUP3</accession>
<organism evidence="2 3">
    <name type="scientific">Talaromyces atroroseus</name>
    <dbReference type="NCBI Taxonomy" id="1441469"/>
    <lineage>
        <taxon>Eukaryota</taxon>
        <taxon>Fungi</taxon>
        <taxon>Dikarya</taxon>
        <taxon>Ascomycota</taxon>
        <taxon>Pezizomycotina</taxon>
        <taxon>Eurotiomycetes</taxon>
        <taxon>Eurotiomycetidae</taxon>
        <taxon>Eurotiales</taxon>
        <taxon>Trichocomaceae</taxon>
        <taxon>Talaromyces</taxon>
        <taxon>Talaromyces sect. Trachyspermi</taxon>
    </lineage>
</organism>
<feature type="compositionally biased region" description="Basic and acidic residues" evidence="1">
    <location>
        <begin position="260"/>
        <end position="270"/>
    </location>
</feature>
<evidence type="ECO:0008006" key="4">
    <source>
        <dbReference type="Google" id="ProtNLM"/>
    </source>
</evidence>
<proteinExistence type="predicted"/>
<evidence type="ECO:0000313" key="2">
    <source>
        <dbReference type="EMBL" id="OKL61018.1"/>
    </source>
</evidence>
<name>A0A225AUP3_TALAT</name>
<dbReference type="GeneID" id="31002871"/>
<dbReference type="Proteomes" id="UP000214365">
    <property type="component" value="Unassembled WGS sequence"/>
</dbReference>
<feature type="compositionally biased region" description="Low complexity" evidence="1">
    <location>
        <begin position="273"/>
        <end position="285"/>
    </location>
</feature>
<gene>
    <name evidence="2" type="ORF">UA08_03116</name>
</gene>
<dbReference type="EMBL" id="LFMY01000004">
    <property type="protein sequence ID" value="OKL61018.1"/>
    <property type="molecule type" value="Genomic_DNA"/>
</dbReference>
<dbReference type="RefSeq" id="XP_020121139.1">
    <property type="nucleotide sequence ID" value="XM_020265821.1"/>
</dbReference>
<protein>
    <recommendedName>
        <fullName evidence="4">Transcription factor domain-containing protein</fullName>
    </recommendedName>
</protein>